<dbReference type="EMBL" id="LQBK01000037">
    <property type="protein sequence ID" value="KUG53865.1"/>
    <property type="molecule type" value="Genomic_DNA"/>
</dbReference>
<dbReference type="EC" id="3.2.1.26" evidence="2"/>
<dbReference type="PANTHER" id="PTHR43101">
    <property type="entry name" value="BETA-FRUCTOSIDASE"/>
    <property type="match status" value="1"/>
</dbReference>
<comment type="caution">
    <text evidence="6">The sequence shown here is derived from an EMBL/GenBank/DDBJ whole genome shotgun (WGS) entry which is preliminary data.</text>
</comment>
<dbReference type="InterPro" id="IPR001362">
    <property type="entry name" value="Glyco_hydro_32"/>
</dbReference>
<evidence type="ECO:0000259" key="5">
    <source>
        <dbReference type="Pfam" id="PF00251"/>
    </source>
</evidence>
<dbReference type="AlphaFoldDB" id="A0A0W8I758"/>
<name>A0A0W8I758_KOCRO</name>
<evidence type="ECO:0000313" key="6">
    <source>
        <dbReference type="EMBL" id="KUG53865.1"/>
    </source>
</evidence>
<dbReference type="InterPro" id="IPR013148">
    <property type="entry name" value="Glyco_hydro_32_N"/>
</dbReference>
<dbReference type="CDD" id="cd18609">
    <property type="entry name" value="GH32-like"/>
    <property type="match status" value="1"/>
</dbReference>
<comment type="similarity">
    <text evidence="1">Belongs to the glycosyl hydrolase 32 family.</text>
</comment>
<keyword evidence="3 6" id="KW-0378">Hydrolase</keyword>
<dbReference type="Pfam" id="PF00251">
    <property type="entry name" value="Glyco_hydro_32N"/>
    <property type="match status" value="1"/>
</dbReference>
<dbReference type="PANTHER" id="PTHR43101:SF1">
    <property type="entry name" value="BETA-FRUCTOSIDASE"/>
    <property type="match status" value="1"/>
</dbReference>
<evidence type="ECO:0000256" key="4">
    <source>
        <dbReference type="ARBA" id="ARBA00023295"/>
    </source>
</evidence>
<dbReference type="SUPFAM" id="SSF75005">
    <property type="entry name" value="Arabinanase/levansucrase/invertase"/>
    <property type="match status" value="1"/>
</dbReference>
<dbReference type="OrthoDB" id="9759709at2"/>
<dbReference type="InterPro" id="IPR023296">
    <property type="entry name" value="Glyco_hydro_beta-prop_sf"/>
</dbReference>
<dbReference type="SMART" id="SM00640">
    <property type="entry name" value="Glyco_32"/>
    <property type="match status" value="1"/>
</dbReference>
<dbReference type="RefSeq" id="WP_058874886.1">
    <property type="nucleotide sequence ID" value="NZ_LQBK01000037.1"/>
</dbReference>
<proteinExistence type="inferred from homology"/>
<feature type="domain" description="Glycosyl hydrolase family 32 N-terminal" evidence="5">
    <location>
        <begin position="19"/>
        <end position="229"/>
    </location>
</feature>
<evidence type="ECO:0000256" key="3">
    <source>
        <dbReference type="ARBA" id="ARBA00022801"/>
    </source>
</evidence>
<organism evidence="6 7">
    <name type="scientific">Kocuria rosea subsp. polaris</name>
    <dbReference type="NCBI Taxonomy" id="136273"/>
    <lineage>
        <taxon>Bacteria</taxon>
        <taxon>Bacillati</taxon>
        <taxon>Actinomycetota</taxon>
        <taxon>Actinomycetes</taxon>
        <taxon>Micrococcales</taxon>
        <taxon>Micrococcaceae</taxon>
        <taxon>Kocuria</taxon>
    </lineage>
</organism>
<gene>
    <name evidence="6" type="ORF">AVL61_15150</name>
</gene>
<protein>
    <recommendedName>
        <fullName evidence="2">beta-fructofuranosidase</fullName>
        <ecNumber evidence="2">3.2.1.26</ecNumber>
    </recommendedName>
</protein>
<reference evidence="7" key="1">
    <citation type="submission" date="2015-12" db="EMBL/GenBank/DDBJ databases">
        <authorList>
            <person name="Nair G.R."/>
            <person name="Kaur G."/>
            <person name="Mayilraj S."/>
        </authorList>
    </citation>
    <scope>NUCLEOTIDE SEQUENCE [LARGE SCALE GENOMIC DNA]</scope>
    <source>
        <strain evidence="7">CD08_4</strain>
    </source>
</reference>
<sequence>MFELPSSWVWDFWFADDGEQYHLFFLKASRALQDPDRRHWRASIGHATSDDLRQWQEHADAIVPADEPAFDDLATWTGSVVRDDTGLWHMFYTGVDRAGKGLVQRIGSATSPDLFTWTRSETVVEPDERHYEKLSQRAWPDEAWRDPWISRSPDGHGWHMLVTARAKAGNPDQRGVVGHAFSPDLASWEVLPPLSAPDSGFGQLEVLQTATVDGRDVLLFSCLGTELSTERKTRAERGGIWAVNAPGPLGPFDISSAYLVADESLYVGRLVQDRQGRWQMLAFENTDDSGTFVGRITDPLQVTWEAGKLTATGAHHPPAGDRRYVDVA</sequence>
<accession>A0A0W8I758</accession>
<dbReference type="InterPro" id="IPR051214">
    <property type="entry name" value="GH32_Enzymes"/>
</dbReference>
<dbReference type="GO" id="GO:0004564">
    <property type="term" value="F:beta-fructofuranosidase activity"/>
    <property type="evidence" value="ECO:0007669"/>
    <property type="project" value="UniProtKB-EC"/>
</dbReference>
<evidence type="ECO:0000256" key="2">
    <source>
        <dbReference type="ARBA" id="ARBA00012758"/>
    </source>
</evidence>
<evidence type="ECO:0000313" key="7">
    <source>
        <dbReference type="Proteomes" id="UP000053512"/>
    </source>
</evidence>
<keyword evidence="4" id="KW-0326">Glycosidase</keyword>
<dbReference type="GO" id="GO:0005975">
    <property type="term" value="P:carbohydrate metabolic process"/>
    <property type="evidence" value="ECO:0007669"/>
    <property type="project" value="InterPro"/>
</dbReference>
<dbReference type="Proteomes" id="UP000053512">
    <property type="component" value="Unassembled WGS sequence"/>
</dbReference>
<evidence type="ECO:0000256" key="1">
    <source>
        <dbReference type="ARBA" id="ARBA00009902"/>
    </source>
</evidence>
<dbReference type="Gene3D" id="2.115.10.20">
    <property type="entry name" value="Glycosyl hydrolase domain, family 43"/>
    <property type="match status" value="1"/>
</dbReference>